<keyword evidence="5 17" id="KW-0812">Transmembrane</keyword>
<evidence type="ECO:0000256" key="14">
    <source>
        <dbReference type="ARBA" id="ARBA00073649"/>
    </source>
</evidence>
<dbReference type="SUPFAM" id="SSF81345">
    <property type="entry name" value="ABC transporter involved in vitamin B12 uptake, BtuC"/>
    <property type="match status" value="1"/>
</dbReference>
<dbReference type="KEGG" id="mema:MMAB1_3141"/>
<dbReference type="PROSITE" id="PS00211">
    <property type="entry name" value="ABC_TRANSPORTER_1"/>
    <property type="match status" value="1"/>
</dbReference>
<comment type="subcellular location">
    <subcellularLocation>
        <location evidence="1">Cell membrane</location>
        <topology evidence="1">Multi-pass membrane protein</topology>
    </subcellularLocation>
</comment>
<evidence type="ECO:0000256" key="12">
    <source>
        <dbReference type="ARBA" id="ARBA00058960"/>
    </source>
</evidence>
<proteinExistence type="inferred from homology"/>
<keyword evidence="9 17" id="KW-1133">Transmembrane helix</keyword>
<dbReference type="Gene3D" id="1.10.3470.10">
    <property type="entry name" value="ABC transporter involved in vitamin B12 uptake, BtuC"/>
    <property type="match status" value="1"/>
</dbReference>
<dbReference type="SUPFAM" id="SSF52540">
    <property type="entry name" value="P-loop containing nucleoside triphosphate hydrolases"/>
    <property type="match status" value="1"/>
</dbReference>
<dbReference type="PROSITE" id="PS50893">
    <property type="entry name" value="ABC_TRANSPORTER_2"/>
    <property type="match status" value="1"/>
</dbReference>
<dbReference type="FunFam" id="3.40.50.300:FF:000134">
    <property type="entry name" value="Iron-enterobactin ABC transporter ATP-binding protein"/>
    <property type="match status" value="1"/>
</dbReference>
<evidence type="ECO:0000256" key="3">
    <source>
        <dbReference type="ARBA" id="ARBA00022448"/>
    </source>
</evidence>
<dbReference type="InterPro" id="IPR037294">
    <property type="entry name" value="ABC_BtuC-like"/>
</dbReference>
<dbReference type="InterPro" id="IPR017871">
    <property type="entry name" value="ABC_transporter-like_CS"/>
</dbReference>
<dbReference type="GO" id="GO:0005886">
    <property type="term" value="C:plasma membrane"/>
    <property type="evidence" value="ECO:0007669"/>
    <property type="project" value="UniProtKB-SubCell"/>
</dbReference>
<dbReference type="EC" id="7.6.2.8" evidence="13"/>
<comment type="catalytic activity">
    <reaction evidence="11">
        <text>an R-cob(III)alamin(out) + ATP + H2O = an R-cob(III)alamin(in) + ADP + phosphate + H(+)</text>
        <dbReference type="Rhea" id="RHEA:17873"/>
        <dbReference type="ChEBI" id="CHEBI:15377"/>
        <dbReference type="ChEBI" id="CHEBI:15378"/>
        <dbReference type="ChEBI" id="CHEBI:30616"/>
        <dbReference type="ChEBI" id="CHEBI:43474"/>
        <dbReference type="ChEBI" id="CHEBI:140785"/>
        <dbReference type="ChEBI" id="CHEBI:456216"/>
        <dbReference type="EC" id="7.6.2.8"/>
    </reaction>
</comment>
<organism evidence="19 20">
    <name type="scientific">Methanoculleus bourgensis</name>
    <dbReference type="NCBI Taxonomy" id="83986"/>
    <lineage>
        <taxon>Archaea</taxon>
        <taxon>Methanobacteriati</taxon>
        <taxon>Methanobacteriota</taxon>
        <taxon>Stenosarchaea group</taxon>
        <taxon>Methanomicrobia</taxon>
        <taxon>Methanomicrobiales</taxon>
        <taxon>Methanomicrobiaceae</taxon>
        <taxon>Methanoculleus</taxon>
    </lineage>
</organism>
<evidence type="ECO:0000256" key="7">
    <source>
        <dbReference type="ARBA" id="ARBA00022840"/>
    </source>
</evidence>
<dbReference type="InterPro" id="IPR027417">
    <property type="entry name" value="P-loop_NTPase"/>
</dbReference>
<keyword evidence="3" id="KW-0813">Transport</keyword>
<evidence type="ECO:0000256" key="17">
    <source>
        <dbReference type="SAM" id="Phobius"/>
    </source>
</evidence>
<dbReference type="InterPro" id="IPR003593">
    <property type="entry name" value="AAA+_ATPase"/>
</dbReference>
<gene>
    <name evidence="19" type="ORF">MMAB1_3141</name>
</gene>
<evidence type="ECO:0000256" key="11">
    <source>
        <dbReference type="ARBA" id="ARBA00050590"/>
    </source>
</evidence>
<feature type="transmembrane region" description="Helical" evidence="17">
    <location>
        <begin position="20"/>
        <end position="38"/>
    </location>
</feature>
<evidence type="ECO:0000256" key="13">
    <source>
        <dbReference type="ARBA" id="ARBA00066387"/>
    </source>
</evidence>
<keyword evidence="10 17" id="KW-0472">Membrane</keyword>
<dbReference type="Gene3D" id="3.40.50.300">
    <property type="entry name" value="P-loop containing nucleotide triphosphate hydrolases"/>
    <property type="match status" value="1"/>
</dbReference>
<evidence type="ECO:0000256" key="4">
    <source>
        <dbReference type="ARBA" id="ARBA00022475"/>
    </source>
</evidence>
<reference evidence="19 20" key="1">
    <citation type="submission" date="2016-01" db="EMBL/GenBank/DDBJ databases">
        <authorList>
            <person name="Manzoor S."/>
        </authorList>
    </citation>
    <scope>NUCLEOTIDE SEQUENCE [LARGE SCALE GENOMIC DNA]</scope>
    <source>
        <strain evidence="19">Methanoculleus sp MAB1</strain>
    </source>
</reference>
<evidence type="ECO:0000256" key="10">
    <source>
        <dbReference type="ARBA" id="ARBA00023136"/>
    </source>
</evidence>
<keyword evidence="4" id="KW-1003">Cell membrane</keyword>
<evidence type="ECO:0000313" key="20">
    <source>
        <dbReference type="Proteomes" id="UP000069850"/>
    </source>
</evidence>
<evidence type="ECO:0000256" key="15">
    <source>
        <dbReference type="ARBA" id="ARBA00077139"/>
    </source>
</evidence>
<evidence type="ECO:0000256" key="9">
    <source>
        <dbReference type="ARBA" id="ARBA00022989"/>
    </source>
</evidence>
<dbReference type="PANTHER" id="PTHR42794">
    <property type="entry name" value="HEMIN IMPORT ATP-BINDING PROTEIN HMUV"/>
    <property type="match status" value="1"/>
</dbReference>
<feature type="transmembrane region" description="Helical" evidence="17">
    <location>
        <begin position="172"/>
        <end position="193"/>
    </location>
</feature>
<feature type="transmembrane region" description="Helical" evidence="17">
    <location>
        <begin position="140"/>
        <end position="160"/>
    </location>
</feature>
<protein>
    <recommendedName>
        <fullName evidence="14">Cobalamin import ATP-binding protein BtuD</fullName>
        <ecNumber evidence="13">7.6.2.8</ecNumber>
    </recommendedName>
    <alternativeName>
        <fullName evidence="15">Vitamin B12-transporting ATPase</fullName>
    </alternativeName>
</protein>
<dbReference type="EMBL" id="LT158599">
    <property type="protein sequence ID" value="CVK34354.1"/>
    <property type="molecule type" value="Genomic_DNA"/>
</dbReference>
<dbReference type="Pfam" id="PF01032">
    <property type="entry name" value="FecCD"/>
    <property type="match status" value="1"/>
</dbReference>
<evidence type="ECO:0000259" key="18">
    <source>
        <dbReference type="PROSITE" id="PS50893"/>
    </source>
</evidence>
<accession>A0A120N6S7</accession>
<comment type="similarity">
    <text evidence="2">Belongs to the binding-protein-dependent transport system permease family. FecCD subfamily.</text>
</comment>
<keyword evidence="8" id="KW-1278">Translocase</keyword>
<dbReference type="GO" id="GO:0016887">
    <property type="term" value="F:ATP hydrolysis activity"/>
    <property type="evidence" value="ECO:0007669"/>
    <property type="project" value="InterPro"/>
</dbReference>
<dbReference type="SMART" id="SM00382">
    <property type="entry name" value="AAA"/>
    <property type="match status" value="1"/>
</dbReference>
<feature type="transmembrane region" description="Helical" evidence="17">
    <location>
        <begin position="262"/>
        <end position="287"/>
    </location>
</feature>
<name>A0A120N6S7_9EURY</name>
<evidence type="ECO:0000256" key="6">
    <source>
        <dbReference type="ARBA" id="ARBA00022741"/>
    </source>
</evidence>
<dbReference type="InterPro" id="IPR003439">
    <property type="entry name" value="ABC_transporter-like_ATP-bd"/>
</dbReference>
<feature type="region of interest" description="Disordered" evidence="16">
    <location>
        <begin position="303"/>
        <end position="339"/>
    </location>
</feature>
<comment type="function">
    <text evidence="12">Required for corrinoid utilization. Probably part of the ABC transporter complex BtuCDF involved in cobalamin (vitamin B12) import. Probably responsible for energy coupling to the transport system.</text>
</comment>
<evidence type="ECO:0000313" key="19">
    <source>
        <dbReference type="EMBL" id="CVK34354.1"/>
    </source>
</evidence>
<dbReference type="InterPro" id="IPR000522">
    <property type="entry name" value="ABC_transptr_permease_BtuC"/>
</dbReference>
<dbReference type="CDD" id="cd03214">
    <property type="entry name" value="ABC_Iron-Siderophores_B12_Hemin"/>
    <property type="match status" value="1"/>
</dbReference>
<feature type="transmembrane region" description="Helical" evidence="17">
    <location>
        <begin position="113"/>
        <end position="134"/>
    </location>
</feature>
<evidence type="ECO:0000256" key="5">
    <source>
        <dbReference type="ARBA" id="ARBA00022692"/>
    </source>
</evidence>
<evidence type="ECO:0000256" key="1">
    <source>
        <dbReference type="ARBA" id="ARBA00004651"/>
    </source>
</evidence>
<dbReference type="GO" id="GO:0015420">
    <property type="term" value="F:ABC-type vitamin B12 transporter activity"/>
    <property type="evidence" value="ECO:0007669"/>
    <property type="project" value="UniProtKB-EC"/>
</dbReference>
<feature type="transmembrane region" description="Helical" evidence="17">
    <location>
        <begin position="213"/>
        <end position="233"/>
    </location>
</feature>
<sequence>MMTDFGREEYARLTEKRALFITGLILVLAALTGIAVTIGSAGLSVADSYIAILAGLFPGAVDLPDRMVESNAVGIVWGWRLHRVLFAVAAGFGLAIAGTVMQGVLRNPLASPFTLGIASAASCGASIAIVLGAGVLSGSLLVIGNAFLFAMLAAAAIYGMARLRGMGSETMILAGIALMYLFSAVTSLLQYLGTAAKVQEVVFWMFGSLDKSSWPKLGIVTAVVAAIVPLLLWRAWDLNALAEGDEVAGSLGVPVERSMAGFMLAASLVTAVIICFTGTIGFIGLVAPHITRMAIGTDHRTLLPASARGGRPPPRCRLPRPHRDSRDHRPGRDHDGVPRHTVLHLPLHAEEGCLMPLLCARGVSFSYRDRRVLEDVSFTLDAGEVLGLVGPNGSGKTTLIRCLDRFLDPEGDIRLDGRDTRSMSRPEIARTVAYVPQNGGISSSATVFETVLMGRRPHLRWSVSEEDKQKVSEALSLLGIGDFASRRTDRLSGGERQRVLVARALAQDARVLLLDEPTSALDMRNRIEVMDLLRRLAEERRLAVVAAIHDLNLAARYCHRLLVLKDGRVLGRGTPSSLLTSGMVRAVYSIEAVVKDEMGVPYVVPLRPSENDNLVKIL</sequence>
<keyword evidence="7" id="KW-0067">ATP-binding</keyword>
<dbReference type="CDD" id="cd06550">
    <property type="entry name" value="TM_ABC_iron-siderophores_like"/>
    <property type="match status" value="1"/>
</dbReference>
<evidence type="ECO:0000256" key="8">
    <source>
        <dbReference type="ARBA" id="ARBA00022967"/>
    </source>
</evidence>
<feature type="domain" description="ABC transporter" evidence="18">
    <location>
        <begin position="358"/>
        <end position="591"/>
    </location>
</feature>
<keyword evidence="6" id="KW-0547">Nucleotide-binding</keyword>
<dbReference type="PANTHER" id="PTHR42794:SF1">
    <property type="entry name" value="HEMIN IMPORT ATP-BINDING PROTEIN HMUV"/>
    <property type="match status" value="1"/>
</dbReference>
<feature type="compositionally biased region" description="Basic and acidic residues" evidence="16">
    <location>
        <begin position="321"/>
        <end position="338"/>
    </location>
</feature>
<evidence type="ECO:0000256" key="2">
    <source>
        <dbReference type="ARBA" id="ARBA00007935"/>
    </source>
</evidence>
<feature type="transmembrane region" description="Helical" evidence="17">
    <location>
        <begin position="81"/>
        <end position="101"/>
    </location>
</feature>
<dbReference type="AlphaFoldDB" id="A0A120N6S7"/>
<dbReference type="Proteomes" id="UP000069850">
    <property type="component" value="Chromosome 1"/>
</dbReference>
<dbReference type="Pfam" id="PF00005">
    <property type="entry name" value="ABC_tran"/>
    <property type="match status" value="1"/>
</dbReference>
<dbReference type="GO" id="GO:0005524">
    <property type="term" value="F:ATP binding"/>
    <property type="evidence" value="ECO:0007669"/>
    <property type="project" value="UniProtKB-KW"/>
</dbReference>
<evidence type="ECO:0000256" key="16">
    <source>
        <dbReference type="SAM" id="MobiDB-lite"/>
    </source>
</evidence>